<dbReference type="GO" id="GO:0004536">
    <property type="term" value="F:DNA nuclease activity"/>
    <property type="evidence" value="ECO:0007669"/>
    <property type="project" value="InterPro"/>
</dbReference>
<dbReference type="InterPro" id="IPR001130">
    <property type="entry name" value="TatD-like"/>
</dbReference>
<name>A0AAE3HLJ9_9GAMM</name>
<dbReference type="RefSeq" id="WP_259054191.1">
    <property type="nucleotide sequence ID" value="NZ_JANUCT010000003.1"/>
</dbReference>
<dbReference type="Proteomes" id="UP001204445">
    <property type="component" value="Unassembled WGS sequence"/>
</dbReference>
<dbReference type="PIRSF" id="PIRSF005902">
    <property type="entry name" value="DNase_TatD"/>
    <property type="match status" value="1"/>
</dbReference>
<dbReference type="EC" id="3.1.21.-" evidence="5"/>
<comment type="similarity">
    <text evidence="1">Belongs to the metallo-dependent hydrolases superfamily. TatD-type hydrolase family.</text>
</comment>
<dbReference type="PROSITE" id="PS01091">
    <property type="entry name" value="TATD_3"/>
    <property type="match status" value="1"/>
</dbReference>
<evidence type="ECO:0000256" key="2">
    <source>
        <dbReference type="ARBA" id="ARBA00022723"/>
    </source>
</evidence>
<dbReference type="InterPro" id="IPR032466">
    <property type="entry name" value="Metal_Hydrolase"/>
</dbReference>
<keyword evidence="3 5" id="KW-0378">Hydrolase</keyword>
<dbReference type="SUPFAM" id="SSF51556">
    <property type="entry name" value="Metallo-dependent hydrolases"/>
    <property type="match status" value="1"/>
</dbReference>
<dbReference type="EMBL" id="JANUCT010000003">
    <property type="protein sequence ID" value="MCS3902642.1"/>
    <property type="molecule type" value="Genomic_DNA"/>
</dbReference>
<accession>A0AAE3HLJ9</accession>
<evidence type="ECO:0000313" key="5">
    <source>
        <dbReference type="EMBL" id="MCS3902642.1"/>
    </source>
</evidence>
<keyword evidence="6" id="KW-1185">Reference proteome</keyword>
<dbReference type="GO" id="GO:0046872">
    <property type="term" value="F:metal ion binding"/>
    <property type="evidence" value="ECO:0007669"/>
    <property type="project" value="UniProtKB-KW"/>
</dbReference>
<organism evidence="5 6">
    <name type="scientific">Methylohalomonas lacus</name>
    <dbReference type="NCBI Taxonomy" id="398773"/>
    <lineage>
        <taxon>Bacteria</taxon>
        <taxon>Pseudomonadati</taxon>
        <taxon>Pseudomonadota</taxon>
        <taxon>Gammaproteobacteria</taxon>
        <taxon>Methylohalomonadales</taxon>
        <taxon>Methylohalomonadaceae</taxon>
        <taxon>Methylohalomonas</taxon>
    </lineage>
</organism>
<feature type="binding site" evidence="4">
    <location>
        <position position="8"/>
    </location>
    <ligand>
        <name>a divalent metal cation</name>
        <dbReference type="ChEBI" id="CHEBI:60240"/>
        <label>1</label>
    </ligand>
</feature>
<feature type="binding site" evidence="4">
    <location>
        <position position="90"/>
    </location>
    <ligand>
        <name>a divalent metal cation</name>
        <dbReference type="ChEBI" id="CHEBI:60240"/>
        <label>1</label>
    </ligand>
</feature>
<evidence type="ECO:0000256" key="3">
    <source>
        <dbReference type="ARBA" id="ARBA00022801"/>
    </source>
</evidence>
<protein>
    <submittedName>
        <fullName evidence="5">TatD DNase family protein</fullName>
        <ecNumber evidence="5">3.1.21.-</ecNumber>
    </submittedName>
</protein>
<dbReference type="Pfam" id="PF01026">
    <property type="entry name" value="TatD_DNase"/>
    <property type="match status" value="1"/>
</dbReference>
<dbReference type="NCBIfam" id="TIGR00010">
    <property type="entry name" value="YchF/TatD family DNA exonuclease"/>
    <property type="match status" value="1"/>
</dbReference>
<dbReference type="InterPro" id="IPR015991">
    <property type="entry name" value="TatD/YcfH-like"/>
</dbReference>
<feature type="binding site" evidence="4">
    <location>
        <position position="126"/>
    </location>
    <ligand>
        <name>a divalent metal cation</name>
        <dbReference type="ChEBI" id="CHEBI:60240"/>
        <label>2</label>
    </ligand>
</feature>
<dbReference type="Gene3D" id="3.20.20.140">
    <property type="entry name" value="Metal-dependent hydrolases"/>
    <property type="match status" value="1"/>
</dbReference>
<dbReference type="InterPro" id="IPR018228">
    <property type="entry name" value="DNase_TatD-rel_CS"/>
</dbReference>
<comment type="caution">
    <text evidence="5">The sequence shown here is derived from an EMBL/GenBank/DDBJ whole genome shotgun (WGS) entry which is preliminary data.</text>
</comment>
<proteinExistence type="inferred from homology"/>
<dbReference type="GO" id="GO:0016788">
    <property type="term" value="F:hydrolase activity, acting on ester bonds"/>
    <property type="evidence" value="ECO:0007669"/>
    <property type="project" value="InterPro"/>
</dbReference>
<dbReference type="AlphaFoldDB" id="A0AAE3HLJ9"/>
<feature type="binding site" evidence="4">
    <location>
        <position position="151"/>
    </location>
    <ligand>
        <name>a divalent metal cation</name>
        <dbReference type="ChEBI" id="CHEBI:60240"/>
        <label>2</label>
    </ligand>
</feature>
<keyword evidence="2 4" id="KW-0479">Metal-binding</keyword>
<evidence type="ECO:0000256" key="4">
    <source>
        <dbReference type="PIRSR" id="PIRSR005902-1"/>
    </source>
</evidence>
<dbReference type="FunFam" id="3.20.20.140:FF:000005">
    <property type="entry name" value="TatD family hydrolase"/>
    <property type="match status" value="1"/>
</dbReference>
<reference evidence="5" key="1">
    <citation type="submission" date="2022-08" db="EMBL/GenBank/DDBJ databases">
        <title>Genomic Encyclopedia of Type Strains, Phase III (KMG-III): the genomes of soil and plant-associated and newly described type strains.</title>
        <authorList>
            <person name="Whitman W."/>
        </authorList>
    </citation>
    <scope>NUCLEOTIDE SEQUENCE</scope>
    <source>
        <strain evidence="5">HMT 1</strain>
    </source>
</reference>
<dbReference type="PANTHER" id="PTHR46124">
    <property type="entry name" value="D-AMINOACYL-TRNA DEACYLASE"/>
    <property type="match status" value="1"/>
</dbReference>
<sequence length="260" mass="28998">MLVDSHCHIPLMDDAEADAVLAEAHANDVGHLLCVAVDLETYPGVLALAQRYPEVFASVGLHPNHETTSEPTVEQLIELAADPDVVAVGETGLDYFRSEGELEWQRERFRTHIRAAKQAAKPLIIHSRNAPADTIRILREEDAAEVGGVMHCFVEDQATAEAAMAMNFYISYSGIVTFKNARQVQAAAREVPLERLLVETDAPYLAPVPYRGKPNQPAYVRHTAEFLAELRGEDYTQLAEQTSRNFFDLFRHARPVSGYW</sequence>
<evidence type="ECO:0000313" key="6">
    <source>
        <dbReference type="Proteomes" id="UP001204445"/>
    </source>
</evidence>
<gene>
    <name evidence="5" type="ORF">J2T55_000646</name>
</gene>
<dbReference type="CDD" id="cd01310">
    <property type="entry name" value="TatD_DNAse"/>
    <property type="match status" value="1"/>
</dbReference>
<dbReference type="PANTHER" id="PTHR46124:SF2">
    <property type="entry name" value="D-AMINOACYL-TRNA DEACYLASE"/>
    <property type="match status" value="1"/>
</dbReference>
<feature type="binding site" evidence="4">
    <location>
        <position position="201"/>
    </location>
    <ligand>
        <name>a divalent metal cation</name>
        <dbReference type="ChEBI" id="CHEBI:60240"/>
        <label>1</label>
    </ligand>
</feature>
<dbReference type="GO" id="GO:0005829">
    <property type="term" value="C:cytosol"/>
    <property type="evidence" value="ECO:0007669"/>
    <property type="project" value="TreeGrafter"/>
</dbReference>
<feature type="binding site" evidence="4">
    <location>
        <position position="6"/>
    </location>
    <ligand>
        <name>a divalent metal cation</name>
        <dbReference type="ChEBI" id="CHEBI:60240"/>
        <label>1</label>
    </ligand>
</feature>
<evidence type="ECO:0000256" key="1">
    <source>
        <dbReference type="ARBA" id="ARBA00009275"/>
    </source>
</evidence>